<dbReference type="AlphaFoldDB" id="A0A674IPM0"/>
<evidence type="ECO:0000313" key="2">
    <source>
        <dbReference type="Ensembl" id="ENSTMTP00000010885.1"/>
    </source>
</evidence>
<protein>
    <recommendedName>
        <fullName evidence="4">Membrane attack complex inhibition factor</fullName>
    </recommendedName>
</protein>
<sequence length="121" mass="14092">ILPLQNRDWLWCLVIMGVFKCPQFCHCQNVLKLQACESMSMKETSQAQLEKDTILYTDLKTYACWKYSRCNMNEIADDFGADNFHFHCCQKDFCNKSPATVVSKTTFSIATVMTMIWMLCF</sequence>
<keyword evidence="1" id="KW-0732">Signal</keyword>
<proteinExistence type="predicted"/>
<dbReference type="GeneTree" id="ENSGT00960000192511"/>
<name>A0A674IPM0_9SAUR</name>
<dbReference type="GO" id="GO:0098552">
    <property type="term" value="C:side of membrane"/>
    <property type="evidence" value="ECO:0007669"/>
    <property type="project" value="UniProtKB-KW"/>
</dbReference>
<reference evidence="2" key="2">
    <citation type="submission" date="2025-09" db="UniProtKB">
        <authorList>
            <consortium name="Ensembl"/>
        </authorList>
    </citation>
    <scope>IDENTIFICATION</scope>
</reference>
<evidence type="ECO:0000256" key="1">
    <source>
        <dbReference type="SAM" id="SignalP"/>
    </source>
</evidence>
<dbReference type="Gene3D" id="2.10.60.10">
    <property type="entry name" value="CD59"/>
    <property type="match status" value="1"/>
</dbReference>
<evidence type="ECO:0008006" key="4">
    <source>
        <dbReference type="Google" id="ProtNLM"/>
    </source>
</evidence>
<feature type="signal peptide" evidence="1">
    <location>
        <begin position="1"/>
        <end position="27"/>
    </location>
</feature>
<dbReference type="InParanoid" id="A0A674IPM0"/>
<dbReference type="GO" id="GO:0030154">
    <property type="term" value="P:cell differentiation"/>
    <property type="evidence" value="ECO:0007669"/>
    <property type="project" value="UniProtKB-ARBA"/>
</dbReference>
<evidence type="ECO:0000313" key="3">
    <source>
        <dbReference type="Proteomes" id="UP000472274"/>
    </source>
</evidence>
<dbReference type="InterPro" id="IPR045860">
    <property type="entry name" value="Snake_toxin-like_sf"/>
</dbReference>
<reference evidence="2" key="1">
    <citation type="submission" date="2025-08" db="UniProtKB">
        <authorList>
            <consortium name="Ensembl"/>
        </authorList>
    </citation>
    <scope>IDENTIFICATION</scope>
</reference>
<accession>A0A674IPM0</accession>
<dbReference type="Ensembl" id="ENSTMTT00000011249.1">
    <property type="protein sequence ID" value="ENSTMTP00000010885.1"/>
    <property type="gene ID" value="ENSTMTG00000007897.1"/>
</dbReference>
<keyword evidence="3" id="KW-1185">Reference proteome</keyword>
<dbReference type="Proteomes" id="UP000472274">
    <property type="component" value="Unplaced"/>
</dbReference>
<organism evidence="2 3">
    <name type="scientific">Terrapene triunguis</name>
    <name type="common">Three-toed box turtle</name>
    <dbReference type="NCBI Taxonomy" id="2587831"/>
    <lineage>
        <taxon>Eukaryota</taxon>
        <taxon>Metazoa</taxon>
        <taxon>Chordata</taxon>
        <taxon>Craniata</taxon>
        <taxon>Vertebrata</taxon>
        <taxon>Euteleostomi</taxon>
        <taxon>Archelosauria</taxon>
        <taxon>Testudinata</taxon>
        <taxon>Testudines</taxon>
        <taxon>Cryptodira</taxon>
        <taxon>Durocryptodira</taxon>
        <taxon>Testudinoidea</taxon>
        <taxon>Emydidae</taxon>
        <taxon>Terrapene</taxon>
    </lineage>
</organism>
<feature type="chain" id="PRO_5025384631" description="Membrane attack complex inhibition factor" evidence="1">
    <location>
        <begin position="28"/>
        <end position="121"/>
    </location>
</feature>